<dbReference type="Gene3D" id="3.40.50.150">
    <property type="entry name" value="Vaccinia Virus protein VP39"/>
    <property type="match status" value="1"/>
</dbReference>
<dbReference type="GO" id="GO:0003838">
    <property type="term" value="F:sterol 24-C-methyltransferase activity"/>
    <property type="evidence" value="ECO:0007669"/>
    <property type="project" value="TreeGrafter"/>
</dbReference>
<evidence type="ECO:0000256" key="4">
    <source>
        <dbReference type="ARBA" id="ARBA00038188"/>
    </source>
</evidence>
<evidence type="ECO:0000313" key="7">
    <source>
        <dbReference type="EMBL" id="VDK60280.1"/>
    </source>
</evidence>
<keyword evidence="2 5" id="KW-0808">Transferase</keyword>
<organism evidence="9">
    <name type="scientific">Anisakis simplex</name>
    <name type="common">Herring worm</name>
    <dbReference type="NCBI Taxonomy" id="6269"/>
    <lineage>
        <taxon>Eukaryota</taxon>
        <taxon>Metazoa</taxon>
        <taxon>Ecdysozoa</taxon>
        <taxon>Nematoda</taxon>
        <taxon>Chromadorea</taxon>
        <taxon>Rhabditida</taxon>
        <taxon>Spirurina</taxon>
        <taxon>Ascaridomorpha</taxon>
        <taxon>Ascaridoidea</taxon>
        <taxon>Anisakidae</taxon>
        <taxon>Anisakis</taxon>
        <taxon>Anisakis simplex complex</taxon>
    </lineage>
</organism>
<accession>A0A0M3KAJ5</accession>
<dbReference type="InterPro" id="IPR029063">
    <property type="entry name" value="SAM-dependent_MTases_sf"/>
</dbReference>
<evidence type="ECO:0000313" key="9">
    <source>
        <dbReference type="WBParaSite" id="ASIM_0001799101-mRNA-1"/>
    </source>
</evidence>
<keyword evidence="8" id="KW-1185">Reference proteome</keyword>
<keyword evidence="1 5" id="KW-0489">Methyltransferase</keyword>
<dbReference type="InterPro" id="IPR050447">
    <property type="entry name" value="Erg6_SMT_methyltransf"/>
</dbReference>
<dbReference type="Pfam" id="PF08241">
    <property type="entry name" value="Methyltransf_11"/>
    <property type="match status" value="1"/>
</dbReference>
<dbReference type="GO" id="GO:0016126">
    <property type="term" value="P:sterol biosynthetic process"/>
    <property type="evidence" value="ECO:0007669"/>
    <property type="project" value="TreeGrafter"/>
</dbReference>
<dbReference type="InterPro" id="IPR030384">
    <property type="entry name" value="MeTrfase_SMT"/>
</dbReference>
<dbReference type="EMBL" id="UYRR01034069">
    <property type="protein sequence ID" value="VDK60280.1"/>
    <property type="molecule type" value="Genomic_DNA"/>
</dbReference>
<evidence type="ECO:0000256" key="1">
    <source>
        <dbReference type="ARBA" id="ARBA00022603"/>
    </source>
</evidence>
<dbReference type="PROSITE" id="PS51685">
    <property type="entry name" value="SAM_MT_ERG6_SMT"/>
    <property type="match status" value="1"/>
</dbReference>
<dbReference type="CDD" id="cd02440">
    <property type="entry name" value="AdoMet_MTases"/>
    <property type="match status" value="1"/>
</dbReference>
<evidence type="ECO:0000256" key="2">
    <source>
        <dbReference type="ARBA" id="ARBA00022679"/>
    </source>
</evidence>
<comment type="similarity">
    <text evidence="4 5">Belongs to the class I-like SAM-binding methyltransferase superfamily. Erg6/SMT family.</text>
</comment>
<proteinExistence type="inferred from homology"/>
<dbReference type="OrthoDB" id="8300214at2759"/>
<reference evidence="7 8" key="2">
    <citation type="submission" date="2018-11" db="EMBL/GenBank/DDBJ databases">
        <authorList>
            <consortium name="Pathogen Informatics"/>
        </authorList>
    </citation>
    <scope>NUCLEOTIDE SEQUENCE [LARGE SCALE GENOMIC DNA]</scope>
</reference>
<reference evidence="9" key="1">
    <citation type="submission" date="2017-02" db="UniProtKB">
        <authorList>
            <consortium name="WormBaseParasite"/>
        </authorList>
    </citation>
    <scope>IDENTIFICATION</scope>
</reference>
<sequence>MRRQGHPRRSVTYSVVVKFRQEHDRLYAEAKRTSDYLAVTSHYYSVMSQVIDDYFNGNFHFSPPQFNGQSFEEALNALHLNIAKCLKLDKDKKCLDIGCGIGTVMKELSTTGANLTGLTIAANEVHMGNEVFRSENIKNCNIIEGDCHDMPFVNDSFDCAYAIYSLKYLVNLLPVMREISRILKSDGLLVIYDLLKTKKFDKNSSEHRRIIEGIEYACGMPSLHTRQEMIAAASECNLELIEAIDLDAYTGYPFHYCFSNSKFFMWLVR</sequence>
<dbReference type="PANTHER" id="PTHR44068">
    <property type="entry name" value="ZGC:194242"/>
    <property type="match status" value="1"/>
</dbReference>
<dbReference type="InterPro" id="IPR013216">
    <property type="entry name" value="Methyltransf_11"/>
</dbReference>
<protein>
    <submittedName>
        <fullName evidence="9">Sterol 4-C-methyltransferase strm-1 (inferred by orthology to a C. elegans protein)</fullName>
    </submittedName>
</protein>
<evidence type="ECO:0000259" key="6">
    <source>
        <dbReference type="PROSITE" id="PS51685"/>
    </source>
</evidence>
<dbReference type="WBParaSite" id="ASIM_0001799101-mRNA-1">
    <property type="protein sequence ID" value="ASIM_0001799101-mRNA-1"/>
    <property type="gene ID" value="ASIM_0001799101"/>
</dbReference>
<dbReference type="PANTHER" id="PTHR44068:SF1">
    <property type="entry name" value="HYPOTHETICAL LOC100005854"/>
    <property type="match status" value="1"/>
</dbReference>
<dbReference type="SUPFAM" id="SSF53335">
    <property type="entry name" value="S-adenosyl-L-methionine-dependent methyltransferases"/>
    <property type="match status" value="1"/>
</dbReference>
<dbReference type="AlphaFoldDB" id="A0A0M3KAJ5"/>
<dbReference type="GO" id="GO:0005783">
    <property type="term" value="C:endoplasmic reticulum"/>
    <property type="evidence" value="ECO:0007669"/>
    <property type="project" value="TreeGrafter"/>
</dbReference>
<keyword evidence="3 5" id="KW-0949">S-adenosyl-L-methionine</keyword>
<dbReference type="Proteomes" id="UP000267096">
    <property type="component" value="Unassembled WGS sequence"/>
</dbReference>
<evidence type="ECO:0000256" key="5">
    <source>
        <dbReference type="PROSITE-ProRule" id="PRU01022"/>
    </source>
</evidence>
<evidence type="ECO:0000313" key="8">
    <source>
        <dbReference type="Proteomes" id="UP000267096"/>
    </source>
</evidence>
<dbReference type="GO" id="GO:0032259">
    <property type="term" value="P:methylation"/>
    <property type="evidence" value="ECO:0007669"/>
    <property type="project" value="UniProtKB-KW"/>
</dbReference>
<feature type="domain" description="SAM-dependent methyltransferase Erg6/SMT-type" evidence="6">
    <location>
        <begin position="43"/>
        <end position="269"/>
    </location>
</feature>
<gene>
    <name evidence="7" type="ORF">ASIM_LOCUS17393</name>
</gene>
<name>A0A0M3KAJ5_ANISI</name>
<evidence type="ECO:0000256" key="3">
    <source>
        <dbReference type="ARBA" id="ARBA00022691"/>
    </source>
</evidence>